<name>A0A0C4YM70_9BURK</name>
<keyword evidence="5" id="KW-0804">Transcription</keyword>
<accession>A0A0C4YM70</accession>
<dbReference type="InterPro" id="IPR015421">
    <property type="entry name" value="PyrdxlP-dep_Trfase_major"/>
</dbReference>
<dbReference type="InterPro" id="IPR015424">
    <property type="entry name" value="PyrdxlP-dep_Trfase"/>
</dbReference>
<evidence type="ECO:0000256" key="2">
    <source>
        <dbReference type="ARBA" id="ARBA00022898"/>
    </source>
</evidence>
<evidence type="ECO:0000313" key="8">
    <source>
        <dbReference type="Proteomes" id="UP000031843"/>
    </source>
</evidence>
<dbReference type="Gene3D" id="1.10.10.10">
    <property type="entry name" value="Winged helix-like DNA-binding domain superfamily/Winged helix DNA-binding domain"/>
    <property type="match status" value="1"/>
</dbReference>
<dbReference type="OrthoDB" id="9804020at2"/>
<dbReference type="AlphaFoldDB" id="A0A0C4YM70"/>
<keyword evidence="7" id="KW-0808">Transferase</keyword>
<protein>
    <submittedName>
        <fullName evidence="7">Transcriptional regulator, GntR family domain</fullName>
        <ecNumber evidence="7">2.6.1.1</ecNumber>
    </submittedName>
</protein>
<keyword evidence="4" id="KW-0238">DNA-binding</keyword>
<dbReference type="Proteomes" id="UP000031843">
    <property type="component" value="Chromosome secondary"/>
</dbReference>
<dbReference type="RefSeq" id="WP_043354822.1">
    <property type="nucleotide sequence ID" value="NZ_CP010537.1"/>
</dbReference>
<dbReference type="InterPro" id="IPR036388">
    <property type="entry name" value="WH-like_DNA-bd_sf"/>
</dbReference>
<keyword evidence="8" id="KW-1185">Reference proteome</keyword>
<dbReference type="CDD" id="cd00609">
    <property type="entry name" value="AAT_like"/>
    <property type="match status" value="1"/>
</dbReference>
<dbReference type="InterPro" id="IPR004839">
    <property type="entry name" value="Aminotransferase_I/II_large"/>
</dbReference>
<dbReference type="Gene3D" id="3.40.640.10">
    <property type="entry name" value="Type I PLP-dependent aspartate aminotransferase-like (Major domain)"/>
    <property type="match status" value="1"/>
</dbReference>
<dbReference type="GO" id="GO:0030170">
    <property type="term" value="F:pyridoxal phosphate binding"/>
    <property type="evidence" value="ECO:0007669"/>
    <property type="project" value="InterPro"/>
</dbReference>
<dbReference type="SMART" id="SM00345">
    <property type="entry name" value="HTH_GNTR"/>
    <property type="match status" value="1"/>
</dbReference>
<gene>
    <name evidence="7" type="ORF">RR42_s1541</name>
</gene>
<proteinExistence type="inferred from homology"/>
<dbReference type="PANTHER" id="PTHR46577:SF1">
    <property type="entry name" value="HTH-TYPE TRANSCRIPTIONAL REGULATORY PROTEIN GABR"/>
    <property type="match status" value="1"/>
</dbReference>
<dbReference type="SUPFAM" id="SSF53383">
    <property type="entry name" value="PLP-dependent transferases"/>
    <property type="match status" value="1"/>
</dbReference>
<evidence type="ECO:0000259" key="6">
    <source>
        <dbReference type="PROSITE" id="PS50949"/>
    </source>
</evidence>
<dbReference type="GO" id="GO:0004069">
    <property type="term" value="F:L-aspartate:2-oxoglutarate aminotransferase activity"/>
    <property type="evidence" value="ECO:0007669"/>
    <property type="project" value="UniProtKB-EC"/>
</dbReference>
<comment type="similarity">
    <text evidence="1">In the C-terminal section; belongs to the class-I pyridoxal-phosphate-dependent aminotransferase family.</text>
</comment>
<keyword evidence="7" id="KW-0032">Aminotransferase</keyword>
<dbReference type="InterPro" id="IPR000524">
    <property type="entry name" value="Tscrpt_reg_HTH_GntR"/>
</dbReference>
<evidence type="ECO:0000313" key="7">
    <source>
        <dbReference type="EMBL" id="AJG23129.1"/>
    </source>
</evidence>
<dbReference type="GO" id="GO:0003677">
    <property type="term" value="F:DNA binding"/>
    <property type="evidence" value="ECO:0007669"/>
    <property type="project" value="UniProtKB-KW"/>
</dbReference>
<keyword evidence="3" id="KW-0805">Transcription regulation</keyword>
<reference evidence="7 8" key="1">
    <citation type="journal article" date="2015" name="Genome Announc.">
        <title>Complete Genome Sequence of Cupriavidus basilensis 4G11, Isolated from the Oak Ridge Field Research Center Site.</title>
        <authorList>
            <person name="Ray J."/>
            <person name="Waters R.J."/>
            <person name="Skerker J.M."/>
            <person name="Kuehl J.V."/>
            <person name="Price M.N."/>
            <person name="Huang J."/>
            <person name="Chakraborty R."/>
            <person name="Arkin A.P."/>
            <person name="Deutschbauer A."/>
        </authorList>
    </citation>
    <scope>NUCLEOTIDE SEQUENCE [LARGE SCALE GENOMIC DNA]</scope>
    <source>
        <strain evidence="7">4G11</strain>
    </source>
</reference>
<evidence type="ECO:0000256" key="4">
    <source>
        <dbReference type="ARBA" id="ARBA00023125"/>
    </source>
</evidence>
<evidence type="ECO:0000256" key="3">
    <source>
        <dbReference type="ARBA" id="ARBA00023015"/>
    </source>
</evidence>
<dbReference type="Pfam" id="PF00155">
    <property type="entry name" value="Aminotran_1_2"/>
    <property type="match status" value="1"/>
</dbReference>
<dbReference type="SUPFAM" id="SSF46785">
    <property type="entry name" value="Winged helix' DNA-binding domain"/>
    <property type="match status" value="1"/>
</dbReference>
<sequence>MDPEFAFPIRLPAPGSRHLLRSLHGQLKEAILDGRLRPGLRLPATRALAQACGVSRNTVVAAYDLLLSEGYVVARDRGGTYVAGLLAPAREPAPQPGSPGDERRLAAFWRAPPLPPREASPLVPRFDFRVGVPGLSAFRADLWGRLTARAMRTMAHAPVAYADPQGQPALREAIASHVSFARAVACQAGDVVVTAGAQQAFDLLARVLVTPGRTVVAVEDPGYPPARAAFAAAGARIVPVPVDAQGLVVDRLPADARVIYVTPSHQFPLGHAMSAARRAALLAFAQAHGAVIVEDDYDGEFRHGERPLDALQTLDRAESVCYVGTFSKSLFPTLRLGFVVAPRWARQALTLAKQCSDWHCAATAQDTLAAFIAEGHLARHVRKMRRLYGVRRQLLLDTLRADFSGRLDPVPCAAGLHLAALCVGHADPEPLAQRAREQGVGVWTTQEYYLGPQDRPGLLFGFGAIDEAGIAAGLKALRKLW</sequence>
<dbReference type="EMBL" id="CP010537">
    <property type="protein sequence ID" value="AJG23129.1"/>
    <property type="molecule type" value="Genomic_DNA"/>
</dbReference>
<organism evidence="7 8">
    <name type="scientific">Cupriavidus basilensis</name>
    <dbReference type="NCBI Taxonomy" id="68895"/>
    <lineage>
        <taxon>Bacteria</taxon>
        <taxon>Pseudomonadati</taxon>
        <taxon>Pseudomonadota</taxon>
        <taxon>Betaproteobacteria</taxon>
        <taxon>Burkholderiales</taxon>
        <taxon>Burkholderiaceae</taxon>
        <taxon>Cupriavidus</taxon>
    </lineage>
</organism>
<dbReference type="CDD" id="cd07377">
    <property type="entry name" value="WHTH_GntR"/>
    <property type="match status" value="1"/>
</dbReference>
<dbReference type="Pfam" id="PF00392">
    <property type="entry name" value="GntR"/>
    <property type="match status" value="1"/>
</dbReference>
<dbReference type="GO" id="GO:0003700">
    <property type="term" value="F:DNA-binding transcription factor activity"/>
    <property type="evidence" value="ECO:0007669"/>
    <property type="project" value="InterPro"/>
</dbReference>
<dbReference type="STRING" id="68895.RR42_s1541"/>
<evidence type="ECO:0000256" key="1">
    <source>
        <dbReference type="ARBA" id="ARBA00005384"/>
    </source>
</evidence>
<evidence type="ECO:0000256" key="5">
    <source>
        <dbReference type="ARBA" id="ARBA00023163"/>
    </source>
</evidence>
<feature type="domain" description="HTH gntR-type" evidence="6">
    <location>
        <begin position="17"/>
        <end position="85"/>
    </location>
</feature>
<keyword evidence="2" id="KW-0663">Pyridoxal phosphate</keyword>
<dbReference type="PANTHER" id="PTHR46577">
    <property type="entry name" value="HTH-TYPE TRANSCRIPTIONAL REGULATORY PROTEIN GABR"/>
    <property type="match status" value="1"/>
</dbReference>
<dbReference type="EC" id="2.6.1.1" evidence="7"/>
<dbReference type="PROSITE" id="PS50949">
    <property type="entry name" value="HTH_GNTR"/>
    <property type="match status" value="1"/>
</dbReference>
<dbReference type="PRINTS" id="PR00035">
    <property type="entry name" value="HTHGNTR"/>
</dbReference>
<dbReference type="InterPro" id="IPR051446">
    <property type="entry name" value="HTH_trans_reg/aminotransferase"/>
</dbReference>
<dbReference type="InterPro" id="IPR036390">
    <property type="entry name" value="WH_DNA-bd_sf"/>
</dbReference>
<dbReference type="KEGG" id="cbw:RR42_s1541"/>